<reference evidence="2 3" key="1">
    <citation type="submission" date="2024-01" db="EMBL/GenBank/DDBJ databases">
        <title>The genomes of 5 underutilized Papilionoideae crops provide insights into root nodulation and disease resistance.</title>
        <authorList>
            <person name="Yuan L."/>
        </authorList>
    </citation>
    <scope>NUCLEOTIDE SEQUENCE [LARGE SCALE GENOMIC DNA]</scope>
    <source>
        <strain evidence="2">LY-2023</strain>
        <tissue evidence="2">Leaf</tissue>
    </source>
</reference>
<gene>
    <name evidence="2" type="ORF">RJT34_14476</name>
</gene>
<keyword evidence="1" id="KW-0472">Membrane</keyword>
<dbReference type="Proteomes" id="UP001359559">
    <property type="component" value="Unassembled WGS sequence"/>
</dbReference>
<proteinExistence type="predicted"/>
<keyword evidence="3" id="KW-1185">Reference proteome</keyword>
<evidence type="ECO:0000313" key="3">
    <source>
        <dbReference type="Proteomes" id="UP001359559"/>
    </source>
</evidence>
<organism evidence="2 3">
    <name type="scientific">Clitoria ternatea</name>
    <name type="common">Butterfly pea</name>
    <dbReference type="NCBI Taxonomy" id="43366"/>
    <lineage>
        <taxon>Eukaryota</taxon>
        <taxon>Viridiplantae</taxon>
        <taxon>Streptophyta</taxon>
        <taxon>Embryophyta</taxon>
        <taxon>Tracheophyta</taxon>
        <taxon>Spermatophyta</taxon>
        <taxon>Magnoliopsida</taxon>
        <taxon>eudicotyledons</taxon>
        <taxon>Gunneridae</taxon>
        <taxon>Pentapetalae</taxon>
        <taxon>rosids</taxon>
        <taxon>fabids</taxon>
        <taxon>Fabales</taxon>
        <taxon>Fabaceae</taxon>
        <taxon>Papilionoideae</taxon>
        <taxon>50 kb inversion clade</taxon>
        <taxon>NPAAA clade</taxon>
        <taxon>indigoferoid/millettioid clade</taxon>
        <taxon>Phaseoleae</taxon>
        <taxon>Clitoria</taxon>
    </lineage>
</organism>
<evidence type="ECO:0000256" key="1">
    <source>
        <dbReference type="SAM" id="Phobius"/>
    </source>
</evidence>
<comment type="caution">
    <text evidence="2">The sequence shown here is derived from an EMBL/GenBank/DDBJ whole genome shotgun (WGS) entry which is preliminary data.</text>
</comment>
<sequence>MIERYMATEGDMDYDVGMISLSCGTMWYILLTLLPLSPNLFCSNLFHLSSLLLLNPNQSPRPLCFNLVRIFNPFPRTLQFLPFAANSSSTPYAPKIPSFTPAVCWGLICPCVFVWP</sequence>
<feature type="transmembrane region" description="Helical" evidence="1">
    <location>
        <begin position="12"/>
        <end position="30"/>
    </location>
</feature>
<dbReference type="AlphaFoldDB" id="A0AAN9JQT8"/>
<protein>
    <submittedName>
        <fullName evidence="2">Uncharacterized protein</fullName>
    </submittedName>
</protein>
<accession>A0AAN9JQT8</accession>
<evidence type="ECO:0000313" key="2">
    <source>
        <dbReference type="EMBL" id="KAK7303567.1"/>
    </source>
</evidence>
<name>A0AAN9JQT8_CLITE</name>
<keyword evidence="1" id="KW-1133">Transmembrane helix</keyword>
<keyword evidence="1" id="KW-0812">Transmembrane</keyword>
<dbReference type="EMBL" id="JAYKXN010000003">
    <property type="protein sequence ID" value="KAK7303567.1"/>
    <property type="molecule type" value="Genomic_DNA"/>
</dbReference>